<dbReference type="Proteomes" id="UP000230069">
    <property type="component" value="Unassembled WGS sequence"/>
</dbReference>
<dbReference type="Pfam" id="PF24750">
    <property type="entry name" value="b-prop_At3g26010-like"/>
    <property type="match status" value="1"/>
</dbReference>
<organism evidence="2 3">
    <name type="scientific">Aquilegia coerulea</name>
    <name type="common">Rocky mountain columbine</name>
    <dbReference type="NCBI Taxonomy" id="218851"/>
    <lineage>
        <taxon>Eukaryota</taxon>
        <taxon>Viridiplantae</taxon>
        <taxon>Streptophyta</taxon>
        <taxon>Embryophyta</taxon>
        <taxon>Tracheophyta</taxon>
        <taxon>Spermatophyta</taxon>
        <taxon>Magnoliopsida</taxon>
        <taxon>Ranunculales</taxon>
        <taxon>Ranunculaceae</taxon>
        <taxon>Thalictroideae</taxon>
        <taxon>Aquilegia</taxon>
    </lineage>
</organism>
<feature type="domain" description="F-box protein At3g26010-like beta-propeller" evidence="1">
    <location>
        <begin position="79"/>
        <end position="274"/>
    </location>
</feature>
<evidence type="ECO:0000313" key="2">
    <source>
        <dbReference type="EMBL" id="PIA44536.1"/>
    </source>
</evidence>
<dbReference type="AlphaFoldDB" id="A0A2G5DM28"/>
<dbReference type="PANTHER" id="PTHR35546:SF21">
    <property type="entry name" value="F-BOX DOMAIN-CONTAINING PROTEIN"/>
    <property type="match status" value="1"/>
</dbReference>
<evidence type="ECO:0000313" key="3">
    <source>
        <dbReference type="Proteomes" id="UP000230069"/>
    </source>
</evidence>
<accession>A0A2G5DM28</accession>
<dbReference type="EMBL" id="KZ305034">
    <property type="protein sequence ID" value="PIA44536.1"/>
    <property type="molecule type" value="Genomic_DNA"/>
</dbReference>
<reference evidence="2 3" key="1">
    <citation type="submission" date="2017-09" db="EMBL/GenBank/DDBJ databases">
        <title>WGS assembly of Aquilegia coerulea Goldsmith.</title>
        <authorList>
            <person name="Hodges S."/>
            <person name="Kramer E."/>
            <person name="Nordborg M."/>
            <person name="Tomkins J."/>
            <person name="Borevitz J."/>
            <person name="Derieg N."/>
            <person name="Yan J."/>
            <person name="Mihaltcheva S."/>
            <person name="Hayes R.D."/>
            <person name="Rokhsar D."/>
        </authorList>
    </citation>
    <scope>NUCLEOTIDE SEQUENCE [LARGE SCALE GENOMIC DNA]</scope>
    <source>
        <strain evidence="3">cv. Goldsmith</strain>
    </source>
</reference>
<dbReference type="InParanoid" id="A0A2G5DM28"/>
<dbReference type="STRING" id="218851.A0A2G5DM28"/>
<dbReference type="OrthoDB" id="626202at2759"/>
<gene>
    <name evidence="2" type="ORF">AQUCO_01700260v1</name>
</gene>
<keyword evidence="3" id="KW-1185">Reference proteome</keyword>
<dbReference type="PANTHER" id="PTHR35546">
    <property type="entry name" value="F-BOX PROTEIN INTERACTION DOMAIN PROTEIN-RELATED"/>
    <property type="match status" value="1"/>
</dbReference>
<dbReference type="InterPro" id="IPR017451">
    <property type="entry name" value="F-box-assoc_interact_dom"/>
</dbReference>
<dbReference type="InterPro" id="IPR056592">
    <property type="entry name" value="Beta-prop_At3g26010-like"/>
</dbReference>
<proteinExistence type="predicted"/>
<dbReference type="InterPro" id="IPR055290">
    <property type="entry name" value="At3g26010-like"/>
</dbReference>
<name>A0A2G5DM28_AQUCA</name>
<evidence type="ECO:0000259" key="1">
    <source>
        <dbReference type="Pfam" id="PF24750"/>
    </source>
</evidence>
<sequence>MEFGSSSNDGPIKCVSKRWQEIISDTFVPRLQCLSTKPLLSGFLFQDVLDESNEVKYIPFSNDEDIVQNSVLDFIPEHIRLIASSNGPLCCLKFGVDDEVVFICNPIKQKCFRLEVPKGNDRIEGLAFIFNPFCNSMDKSPSFKLVSITRKGDFEFSFHIYSSEIGEWRNLENNCYCDLDLSCYGRGVFAGGIFYWMTQGNIIIAFDVEKEQSQCITLPLPRIPPDEGLCEVCIGESEDCLHYIIIARAALQVWVLSCDHKWSHKHLISLAKMEEEYPYFLYIEGKISAVMDVGGVILPTWIEPIAFKDGFLLIKLRCHFSCTLIYMYNPDVGTMETLITLEEMGLPVGYLRTLPYCMSLAPMQSKDILLISSKNYTKVEDKFIYK</sequence>
<dbReference type="NCBIfam" id="TIGR01640">
    <property type="entry name" value="F_box_assoc_1"/>
    <property type="match status" value="1"/>
</dbReference>
<protein>
    <recommendedName>
        <fullName evidence="1">F-box protein At3g26010-like beta-propeller domain-containing protein</fullName>
    </recommendedName>
</protein>